<keyword evidence="3" id="KW-1185">Reference proteome</keyword>
<dbReference type="EMBL" id="CAUYUJ010002448">
    <property type="protein sequence ID" value="CAK0800844.1"/>
    <property type="molecule type" value="Genomic_DNA"/>
</dbReference>
<feature type="region of interest" description="Disordered" evidence="1">
    <location>
        <begin position="261"/>
        <end position="341"/>
    </location>
</feature>
<dbReference type="Proteomes" id="UP001189429">
    <property type="component" value="Unassembled WGS sequence"/>
</dbReference>
<evidence type="ECO:0000313" key="3">
    <source>
        <dbReference type="Proteomes" id="UP001189429"/>
    </source>
</evidence>
<feature type="region of interest" description="Disordered" evidence="1">
    <location>
        <begin position="27"/>
        <end position="93"/>
    </location>
</feature>
<feature type="compositionally biased region" description="Basic residues" evidence="1">
    <location>
        <begin position="133"/>
        <end position="151"/>
    </location>
</feature>
<feature type="region of interest" description="Disordered" evidence="1">
    <location>
        <begin position="133"/>
        <end position="166"/>
    </location>
</feature>
<name>A0ABN9Q539_9DINO</name>
<evidence type="ECO:0000256" key="1">
    <source>
        <dbReference type="SAM" id="MobiDB-lite"/>
    </source>
</evidence>
<comment type="caution">
    <text evidence="2">The sequence shown here is derived from an EMBL/GenBank/DDBJ whole genome shotgun (WGS) entry which is preliminary data.</text>
</comment>
<evidence type="ECO:0000313" key="2">
    <source>
        <dbReference type="EMBL" id="CAK0800844.1"/>
    </source>
</evidence>
<accession>A0ABN9Q539</accession>
<organism evidence="2 3">
    <name type="scientific">Prorocentrum cordatum</name>
    <dbReference type="NCBI Taxonomy" id="2364126"/>
    <lineage>
        <taxon>Eukaryota</taxon>
        <taxon>Sar</taxon>
        <taxon>Alveolata</taxon>
        <taxon>Dinophyceae</taxon>
        <taxon>Prorocentrales</taxon>
        <taxon>Prorocentraceae</taxon>
        <taxon>Prorocentrum</taxon>
    </lineage>
</organism>
<proteinExistence type="predicted"/>
<sequence>MTTLTSTSNSDAADVEGVERIIVAFGVEGQDAKRQDTSSISRRRRTSSARCRRRQPNPARRGDTAEQRPFARVGRQPRRGPNPRARGRLSFTTSPLKVYSSRLLRRARLARKAHGLPAEIGDRQERLRVGHKRVPRRRSPRRPRAARRRCRPPCEGPRGATAPQVHRVPASWPPTAGPATGCTSSPCSKHASKPGASHAALPAVRSGGSPWSPPRMTFRTAGINSCSSNLPSSLPFATGPATSMPPTRALGAGSRRLHACGALARPAPRPAAGRRRAASARRAARNCAWTPARPTASRHAQANGARAAQCPRASPPRARGPLEPSAGPPDRGATSRSHIQFPHQEPKRLFALDLSSCLLRALV</sequence>
<gene>
    <name evidence="2" type="ORF">PCOR1329_LOCUS8883</name>
</gene>
<reference evidence="2" key="1">
    <citation type="submission" date="2023-10" db="EMBL/GenBank/DDBJ databases">
        <authorList>
            <person name="Chen Y."/>
            <person name="Shah S."/>
            <person name="Dougan E. K."/>
            <person name="Thang M."/>
            <person name="Chan C."/>
        </authorList>
    </citation>
    <scope>NUCLEOTIDE SEQUENCE [LARGE SCALE GENOMIC DNA]</scope>
</reference>
<protein>
    <submittedName>
        <fullName evidence="2">Uncharacterized protein</fullName>
    </submittedName>
</protein>
<feature type="compositionally biased region" description="Basic residues" evidence="1">
    <location>
        <begin position="272"/>
        <end position="284"/>
    </location>
</feature>
<feature type="compositionally biased region" description="Basic residues" evidence="1">
    <location>
        <begin position="41"/>
        <end position="55"/>
    </location>
</feature>